<feature type="region of interest" description="Disordered" evidence="1">
    <location>
        <begin position="19"/>
        <end position="107"/>
    </location>
</feature>
<gene>
    <name evidence="2" type="ORF">FYC77_08030</name>
</gene>
<accession>A0A5D5ANH9</accession>
<feature type="compositionally biased region" description="Acidic residues" evidence="1">
    <location>
        <begin position="20"/>
        <end position="41"/>
    </location>
</feature>
<organism evidence="2 3">
    <name type="scientific">Natrialba swarupiae</name>
    <dbReference type="NCBI Taxonomy" id="2448032"/>
    <lineage>
        <taxon>Archaea</taxon>
        <taxon>Methanobacteriati</taxon>
        <taxon>Methanobacteriota</taxon>
        <taxon>Stenosarchaea group</taxon>
        <taxon>Halobacteria</taxon>
        <taxon>Halobacteriales</taxon>
        <taxon>Natrialbaceae</taxon>
        <taxon>Natrialba</taxon>
    </lineage>
</organism>
<dbReference type="EMBL" id="VTAW01000008">
    <property type="protein sequence ID" value="TYT62435.1"/>
    <property type="molecule type" value="Genomic_DNA"/>
</dbReference>
<keyword evidence="3" id="KW-1185">Reference proteome</keyword>
<dbReference type="RefSeq" id="WP_149080986.1">
    <property type="nucleotide sequence ID" value="NZ_VTAW01000008.1"/>
</dbReference>
<dbReference type="Proteomes" id="UP000324104">
    <property type="component" value="Unassembled WGS sequence"/>
</dbReference>
<protein>
    <submittedName>
        <fullName evidence="2">Uncharacterized protein</fullName>
    </submittedName>
</protein>
<evidence type="ECO:0000256" key="1">
    <source>
        <dbReference type="SAM" id="MobiDB-lite"/>
    </source>
</evidence>
<proteinExistence type="predicted"/>
<evidence type="ECO:0000313" key="3">
    <source>
        <dbReference type="Proteomes" id="UP000324104"/>
    </source>
</evidence>
<feature type="compositionally biased region" description="Basic and acidic residues" evidence="1">
    <location>
        <begin position="51"/>
        <end position="60"/>
    </location>
</feature>
<comment type="caution">
    <text evidence="2">The sequence shown here is derived from an EMBL/GenBank/DDBJ whole genome shotgun (WGS) entry which is preliminary data.</text>
</comment>
<dbReference type="PROSITE" id="PS51257">
    <property type="entry name" value="PROKAR_LIPOPROTEIN"/>
    <property type="match status" value="1"/>
</dbReference>
<sequence length="218" mass="24095">MPSRRSIVAGCCAVAIAGCLDEDSPESEPGSTDDDDTDDSPNDVSEPTYRTLEEERKRGQAEAISASKSEWDRWVEYQSDDDEVRYVGAKGPSSNVDPDEYDQEPPDRDLEFETTPWDRWKHIRANDVAGEAALEAVTAELGIEHVSRPIAVSQDPADRRTAVRVETVVDGDGDIIDGESTDIDAVAAATPKSVDVTYELDEQTFETTREVFAEYRTM</sequence>
<name>A0A5D5ANH9_9EURY</name>
<dbReference type="AlphaFoldDB" id="A0A5D5ANH9"/>
<evidence type="ECO:0000313" key="2">
    <source>
        <dbReference type="EMBL" id="TYT62435.1"/>
    </source>
</evidence>
<reference evidence="2 3" key="1">
    <citation type="submission" date="2019-08" db="EMBL/GenBank/DDBJ databases">
        <title>Archaea genome.</title>
        <authorList>
            <person name="Kajale S."/>
            <person name="Shouche Y."/>
            <person name="Deshpande N."/>
            <person name="Sharma A."/>
        </authorList>
    </citation>
    <scope>NUCLEOTIDE SEQUENCE [LARGE SCALE GENOMIC DNA]</scope>
    <source>
        <strain evidence="2 3">ESP3B_9</strain>
    </source>
</reference>